<dbReference type="EMBL" id="BRZM01003518">
    <property type="protein sequence ID" value="GLD48933.1"/>
    <property type="molecule type" value="Genomic_DNA"/>
</dbReference>
<evidence type="ECO:0000313" key="3">
    <source>
        <dbReference type="Proteomes" id="UP001279410"/>
    </source>
</evidence>
<proteinExistence type="predicted"/>
<accession>A0AAD3QYE1</accession>
<dbReference type="Proteomes" id="UP001279410">
    <property type="component" value="Unassembled WGS sequence"/>
</dbReference>
<keyword evidence="3" id="KW-1185">Reference proteome</keyword>
<organism evidence="2 3">
    <name type="scientific">Lates japonicus</name>
    <name type="common">Japanese lates</name>
    <dbReference type="NCBI Taxonomy" id="270547"/>
    <lineage>
        <taxon>Eukaryota</taxon>
        <taxon>Metazoa</taxon>
        <taxon>Chordata</taxon>
        <taxon>Craniata</taxon>
        <taxon>Vertebrata</taxon>
        <taxon>Euteleostomi</taxon>
        <taxon>Actinopterygii</taxon>
        <taxon>Neopterygii</taxon>
        <taxon>Teleostei</taxon>
        <taxon>Neoteleostei</taxon>
        <taxon>Acanthomorphata</taxon>
        <taxon>Carangaria</taxon>
        <taxon>Carangaria incertae sedis</taxon>
        <taxon>Centropomidae</taxon>
        <taxon>Lates</taxon>
    </lineage>
</organism>
<feature type="region of interest" description="Disordered" evidence="1">
    <location>
        <begin position="84"/>
        <end position="146"/>
    </location>
</feature>
<reference evidence="2" key="1">
    <citation type="submission" date="2022-08" db="EMBL/GenBank/DDBJ databases">
        <title>Genome sequencing of akame (Lates japonicus).</title>
        <authorList>
            <person name="Hashiguchi Y."/>
            <person name="Takahashi H."/>
        </authorList>
    </citation>
    <scope>NUCLEOTIDE SEQUENCE</scope>
    <source>
        <strain evidence="2">Kochi</strain>
    </source>
</reference>
<sequence>MVQSDSKVLVSGEHWLEWLGSVWLWCVTGLQVETKSLRFWFYLSRSNEHSLGLMLVDGPGLPVGQAEVLDRLEALIQCVSELKDQDEGAEERLPIAGPGQGGAEGTRLSTAQPCTGPRPHGRKKSRSGHRHQSWRPSSEEAEEGGE</sequence>
<evidence type="ECO:0000256" key="1">
    <source>
        <dbReference type="SAM" id="MobiDB-lite"/>
    </source>
</evidence>
<feature type="compositionally biased region" description="Basic residues" evidence="1">
    <location>
        <begin position="119"/>
        <end position="133"/>
    </location>
</feature>
<comment type="caution">
    <text evidence="2">The sequence shown here is derived from an EMBL/GenBank/DDBJ whole genome shotgun (WGS) entry which is preliminary data.</text>
</comment>
<dbReference type="AlphaFoldDB" id="A0AAD3QYE1"/>
<gene>
    <name evidence="2" type="ORF">AKAME5_002736200</name>
</gene>
<protein>
    <submittedName>
        <fullName evidence="2">Regulator of microtubule dynamics protein 2-like isoform X1</fullName>
    </submittedName>
</protein>
<name>A0AAD3QYE1_LATJO</name>
<evidence type="ECO:0000313" key="2">
    <source>
        <dbReference type="EMBL" id="GLD48933.1"/>
    </source>
</evidence>
<feature type="compositionally biased region" description="Basic and acidic residues" evidence="1">
    <location>
        <begin position="84"/>
        <end position="93"/>
    </location>
</feature>